<dbReference type="OrthoDB" id="3292859at2759"/>
<accession>A0A0C2WVW3</accession>
<reference evidence="2" key="2">
    <citation type="submission" date="2015-01" db="EMBL/GenBank/DDBJ databases">
        <title>Evolutionary Origins and Diversification of the Mycorrhizal Mutualists.</title>
        <authorList>
            <consortium name="DOE Joint Genome Institute"/>
            <consortium name="Mycorrhizal Genomics Consortium"/>
            <person name="Kohler A."/>
            <person name="Kuo A."/>
            <person name="Nagy L.G."/>
            <person name="Floudas D."/>
            <person name="Copeland A."/>
            <person name="Barry K.W."/>
            <person name="Cichocki N."/>
            <person name="Veneault-Fourrey C."/>
            <person name="LaButti K."/>
            <person name="Lindquist E.A."/>
            <person name="Lipzen A."/>
            <person name="Lundell T."/>
            <person name="Morin E."/>
            <person name="Murat C."/>
            <person name="Riley R."/>
            <person name="Ohm R."/>
            <person name="Sun H."/>
            <person name="Tunlid A."/>
            <person name="Henrissat B."/>
            <person name="Grigoriev I.V."/>
            <person name="Hibbett D.S."/>
            <person name="Martin F."/>
        </authorList>
    </citation>
    <scope>NUCLEOTIDE SEQUENCE [LARGE SCALE GENOMIC DNA]</scope>
    <source>
        <strain evidence="2">MAFF 305830</strain>
    </source>
</reference>
<evidence type="ECO:0000313" key="1">
    <source>
        <dbReference type="EMBL" id="KIM30298.1"/>
    </source>
</evidence>
<protein>
    <recommendedName>
        <fullName evidence="3">C2H2-type domain-containing protein</fullName>
    </recommendedName>
</protein>
<sequence>MHWLEQITHLPQCPPIDFSNSKRSLFTLFVDEKLRCCLFCGSSKTTISRALGCVRSHLGHKPFRCTGCQSCNPVNGYAQFGTSAMLKDHVGHQTKKIKCGACATNSNTRYLLNNWLCRTGF</sequence>
<evidence type="ECO:0008006" key="3">
    <source>
        <dbReference type="Google" id="ProtNLM"/>
    </source>
</evidence>
<gene>
    <name evidence="1" type="ORF">M408DRAFT_296558</name>
</gene>
<keyword evidence="2" id="KW-1185">Reference proteome</keyword>
<proteinExistence type="predicted"/>
<dbReference type="AlphaFoldDB" id="A0A0C2WVW3"/>
<name>A0A0C2WVW3_SERVB</name>
<dbReference type="EMBL" id="KN824285">
    <property type="protein sequence ID" value="KIM30298.1"/>
    <property type="molecule type" value="Genomic_DNA"/>
</dbReference>
<dbReference type="Proteomes" id="UP000054097">
    <property type="component" value="Unassembled WGS sequence"/>
</dbReference>
<evidence type="ECO:0000313" key="2">
    <source>
        <dbReference type="Proteomes" id="UP000054097"/>
    </source>
</evidence>
<organism evidence="1 2">
    <name type="scientific">Serendipita vermifera MAFF 305830</name>
    <dbReference type="NCBI Taxonomy" id="933852"/>
    <lineage>
        <taxon>Eukaryota</taxon>
        <taxon>Fungi</taxon>
        <taxon>Dikarya</taxon>
        <taxon>Basidiomycota</taxon>
        <taxon>Agaricomycotina</taxon>
        <taxon>Agaricomycetes</taxon>
        <taxon>Sebacinales</taxon>
        <taxon>Serendipitaceae</taxon>
        <taxon>Serendipita</taxon>
    </lineage>
</organism>
<dbReference type="HOGENOM" id="CLU_2039499_0_0_1"/>
<reference evidence="1 2" key="1">
    <citation type="submission" date="2014-04" db="EMBL/GenBank/DDBJ databases">
        <authorList>
            <consortium name="DOE Joint Genome Institute"/>
            <person name="Kuo A."/>
            <person name="Zuccaro A."/>
            <person name="Kohler A."/>
            <person name="Nagy L.G."/>
            <person name="Floudas D."/>
            <person name="Copeland A."/>
            <person name="Barry K.W."/>
            <person name="Cichocki N."/>
            <person name="Veneault-Fourrey C."/>
            <person name="LaButti K."/>
            <person name="Lindquist E.A."/>
            <person name="Lipzen A."/>
            <person name="Lundell T."/>
            <person name="Morin E."/>
            <person name="Murat C."/>
            <person name="Sun H."/>
            <person name="Tunlid A."/>
            <person name="Henrissat B."/>
            <person name="Grigoriev I.V."/>
            <person name="Hibbett D.S."/>
            <person name="Martin F."/>
            <person name="Nordberg H.P."/>
            <person name="Cantor M.N."/>
            <person name="Hua S.X."/>
        </authorList>
    </citation>
    <scope>NUCLEOTIDE SEQUENCE [LARGE SCALE GENOMIC DNA]</scope>
    <source>
        <strain evidence="1 2">MAFF 305830</strain>
    </source>
</reference>